<protein>
    <submittedName>
        <fullName evidence="1">Uncharacterized protein</fullName>
    </submittedName>
</protein>
<name>A0A508X743_9HYPH</name>
<evidence type="ECO:0000313" key="1">
    <source>
        <dbReference type="EMBL" id="VTZ63880.1"/>
    </source>
</evidence>
<accession>A0A508X743</accession>
<organism evidence="1">
    <name type="scientific">Sinorhizobium medicae</name>
    <dbReference type="NCBI Taxonomy" id="110321"/>
    <lineage>
        <taxon>Bacteria</taxon>
        <taxon>Pseudomonadati</taxon>
        <taxon>Pseudomonadota</taxon>
        <taxon>Alphaproteobacteria</taxon>
        <taxon>Hyphomicrobiales</taxon>
        <taxon>Rhizobiaceae</taxon>
        <taxon>Sinorhizobium/Ensifer group</taxon>
        <taxon>Sinorhizobium</taxon>
    </lineage>
</organism>
<dbReference type="Proteomes" id="UP000507954">
    <property type="component" value="Unassembled WGS sequence"/>
</dbReference>
<dbReference type="AlphaFoldDB" id="A0A508X743"/>
<proteinExistence type="predicted"/>
<sequence>MRTYPHPALPPMRAPGSRGWLQLIDAVRVLIIRGNGLDLEIVLCMTHVLPFLLQAQEYVRRHKFSLHSTLQAAAQ</sequence>
<gene>
    <name evidence="1" type="ORF">EMEDMD4_530087</name>
</gene>
<reference evidence="1" key="1">
    <citation type="submission" date="2019-06" db="EMBL/GenBank/DDBJ databases">
        <authorList>
            <person name="Le Quere A."/>
            <person name="Colella S."/>
        </authorList>
    </citation>
    <scope>NUCLEOTIDE SEQUENCE</scope>
    <source>
        <strain evidence="1">EmedicaeMD41</strain>
    </source>
</reference>
<dbReference type="EMBL" id="CABFNB010000121">
    <property type="protein sequence ID" value="VTZ63880.1"/>
    <property type="molecule type" value="Genomic_DNA"/>
</dbReference>